<proteinExistence type="predicted"/>
<dbReference type="AlphaFoldDB" id="A0A7Y9S3K9"/>
<evidence type="ECO:0000313" key="3">
    <source>
        <dbReference type="EMBL" id="NYE93918.1"/>
    </source>
</evidence>
<evidence type="ECO:0000259" key="2">
    <source>
        <dbReference type="Pfam" id="PF12697"/>
    </source>
</evidence>
<dbReference type="InterPro" id="IPR050266">
    <property type="entry name" value="AB_hydrolase_sf"/>
</dbReference>
<dbReference type="SUPFAM" id="SSF53474">
    <property type="entry name" value="alpha/beta-Hydrolases"/>
    <property type="match status" value="1"/>
</dbReference>
<dbReference type="RefSeq" id="WP_179387753.1">
    <property type="nucleotide sequence ID" value="NZ_JACBYQ010000001.1"/>
</dbReference>
<keyword evidence="4" id="KW-1185">Reference proteome</keyword>
<dbReference type="PANTHER" id="PTHR43798:SF31">
    <property type="entry name" value="AB HYDROLASE SUPERFAMILY PROTEIN YCLE"/>
    <property type="match status" value="1"/>
</dbReference>
<name>A0A7Y9S3K9_9MICC</name>
<accession>A0A7Y9S3K9</accession>
<comment type="caution">
    <text evidence="3">The sequence shown here is derived from an EMBL/GenBank/DDBJ whole genome shotgun (WGS) entry which is preliminary data.</text>
</comment>
<dbReference type="GO" id="GO:0016020">
    <property type="term" value="C:membrane"/>
    <property type="evidence" value="ECO:0007669"/>
    <property type="project" value="TreeGrafter"/>
</dbReference>
<organism evidence="3 4">
    <name type="scientific">Psychromicrobium silvestre</name>
    <dbReference type="NCBI Taxonomy" id="1645614"/>
    <lineage>
        <taxon>Bacteria</taxon>
        <taxon>Bacillati</taxon>
        <taxon>Actinomycetota</taxon>
        <taxon>Actinomycetes</taxon>
        <taxon>Micrococcales</taxon>
        <taxon>Micrococcaceae</taxon>
        <taxon>Psychromicrobium</taxon>
    </lineage>
</organism>
<dbReference type="InterPro" id="IPR000073">
    <property type="entry name" value="AB_hydrolase_1"/>
</dbReference>
<sequence length="271" mass="29648">MPPDARTSTGIAYDRAGPASRVPLVLIHAGVADRRMWEELWPALSATRDVLRLDLRGFGGSVAPPEGQLSPVDDVLGSLSELGIEHCHLVGASYGAGVAVELALSKPALVESLLLSAPGGSLMPELTPDLQSFFEAERTALVKDDLNAAVEANLRYWVDGPRQPARRVAPEVRELVGRMQRRAFELTADWDDLEEVELKPAALDRLTEVRSRTLVLLGELDLEAIHRAAERVSTEIPNARLVRWSDTAHLPSMERPADFLALLEDWLTEGS</sequence>
<reference evidence="3 4" key="1">
    <citation type="submission" date="2020-07" db="EMBL/GenBank/DDBJ databases">
        <title>Sequencing the genomes of 1000 actinobacteria strains.</title>
        <authorList>
            <person name="Klenk H.-P."/>
        </authorList>
    </citation>
    <scope>NUCLEOTIDE SEQUENCE [LARGE SCALE GENOMIC DNA]</scope>
    <source>
        <strain evidence="3 4">DSM 102047</strain>
    </source>
</reference>
<dbReference type="InterPro" id="IPR029058">
    <property type="entry name" value="AB_hydrolase_fold"/>
</dbReference>
<gene>
    <name evidence="3" type="ORF">FHU41_000139</name>
</gene>
<dbReference type="Pfam" id="PF12697">
    <property type="entry name" value="Abhydrolase_6"/>
    <property type="match status" value="1"/>
</dbReference>
<dbReference type="Gene3D" id="3.40.50.1820">
    <property type="entry name" value="alpha/beta hydrolase"/>
    <property type="match status" value="1"/>
</dbReference>
<dbReference type="EMBL" id="JACBYQ010000001">
    <property type="protein sequence ID" value="NYE93918.1"/>
    <property type="molecule type" value="Genomic_DNA"/>
</dbReference>
<feature type="domain" description="AB hydrolase-1" evidence="2">
    <location>
        <begin position="24"/>
        <end position="261"/>
    </location>
</feature>
<evidence type="ECO:0000256" key="1">
    <source>
        <dbReference type="ARBA" id="ARBA00022801"/>
    </source>
</evidence>
<dbReference type="GO" id="GO:0016787">
    <property type="term" value="F:hydrolase activity"/>
    <property type="evidence" value="ECO:0007669"/>
    <property type="project" value="UniProtKB-KW"/>
</dbReference>
<dbReference type="PANTHER" id="PTHR43798">
    <property type="entry name" value="MONOACYLGLYCEROL LIPASE"/>
    <property type="match status" value="1"/>
</dbReference>
<keyword evidence="1" id="KW-0378">Hydrolase</keyword>
<evidence type="ECO:0000313" key="4">
    <source>
        <dbReference type="Proteomes" id="UP000521748"/>
    </source>
</evidence>
<protein>
    <submittedName>
        <fullName evidence="3">Pimeloyl-ACP methyl ester carboxylesterase</fullName>
    </submittedName>
</protein>
<dbReference type="Proteomes" id="UP000521748">
    <property type="component" value="Unassembled WGS sequence"/>
</dbReference>